<dbReference type="Pfam" id="PF13411">
    <property type="entry name" value="MerR_1"/>
    <property type="match status" value="1"/>
</dbReference>
<dbReference type="GO" id="GO:0003677">
    <property type="term" value="F:DNA binding"/>
    <property type="evidence" value="ECO:0007669"/>
    <property type="project" value="UniProtKB-KW"/>
</dbReference>
<reference evidence="3" key="1">
    <citation type="submission" date="2020-05" db="EMBL/GenBank/DDBJ databases">
        <authorList>
            <person name="Chiriac C."/>
            <person name="Salcher M."/>
            <person name="Ghai R."/>
            <person name="Kavagutti S V."/>
        </authorList>
    </citation>
    <scope>NUCLEOTIDE SEQUENCE</scope>
</reference>
<dbReference type="AlphaFoldDB" id="A0A6J6UFX8"/>
<organism evidence="3">
    <name type="scientific">freshwater metagenome</name>
    <dbReference type="NCBI Taxonomy" id="449393"/>
    <lineage>
        <taxon>unclassified sequences</taxon>
        <taxon>metagenomes</taxon>
        <taxon>ecological metagenomes</taxon>
    </lineage>
</organism>
<dbReference type="InterPro" id="IPR009061">
    <property type="entry name" value="DNA-bd_dom_put_sf"/>
</dbReference>
<accession>A0A6J6UFX8</accession>
<dbReference type="InterPro" id="IPR047057">
    <property type="entry name" value="MerR_fam"/>
</dbReference>
<dbReference type="Gene3D" id="1.10.1660.10">
    <property type="match status" value="1"/>
</dbReference>
<dbReference type="SMART" id="SM00422">
    <property type="entry name" value="HTH_MERR"/>
    <property type="match status" value="1"/>
</dbReference>
<gene>
    <name evidence="3" type="ORF">UFOPK2754_02252</name>
</gene>
<dbReference type="PANTHER" id="PTHR30204">
    <property type="entry name" value="REDOX-CYCLING DRUG-SENSING TRANSCRIPTIONAL ACTIVATOR SOXR"/>
    <property type="match status" value="1"/>
</dbReference>
<proteinExistence type="predicted"/>
<feature type="domain" description="HTH merR-type" evidence="2">
    <location>
        <begin position="36"/>
        <end position="108"/>
    </location>
</feature>
<evidence type="ECO:0000256" key="1">
    <source>
        <dbReference type="ARBA" id="ARBA00023125"/>
    </source>
</evidence>
<dbReference type="PROSITE" id="PS50937">
    <property type="entry name" value="HTH_MERR_2"/>
    <property type="match status" value="1"/>
</dbReference>
<protein>
    <submittedName>
        <fullName evidence="3">Unannotated protein</fullName>
    </submittedName>
</protein>
<dbReference type="EMBL" id="CAEZYR010000095">
    <property type="protein sequence ID" value="CAB4758516.1"/>
    <property type="molecule type" value="Genomic_DNA"/>
</dbReference>
<dbReference type="InterPro" id="IPR000551">
    <property type="entry name" value="MerR-type_HTH_dom"/>
</dbReference>
<sequence>MSPGGISVRGLFEQREKPIVSTPTRSIQTSDSALTGYSGKQTAELVGITYRQLDYWARTDLIRPSLVDAAGSGSRRAYSYRDLLELKVIKNLIDAGIKLESVRDVFEYLREHLGEDVASVNLVISGNRSVLVKDGDDIIDLVRRGQGVLNILPLGGVKDEVDAAIVQLFPERAVAVEASATRAANG</sequence>
<dbReference type="PANTHER" id="PTHR30204:SF3">
    <property type="entry name" value="HTH MERR-TYPE DOMAIN-CONTAINING PROTEIN"/>
    <property type="match status" value="1"/>
</dbReference>
<evidence type="ECO:0000313" key="3">
    <source>
        <dbReference type="EMBL" id="CAB4758516.1"/>
    </source>
</evidence>
<dbReference type="SUPFAM" id="SSF46955">
    <property type="entry name" value="Putative DNA-binding domain"/>
    <property type="match status" value="1"/>
</dbReference>
<evidence type="ECO:0000259" key="2">
    <source>
        <dbReference type="PROSITE" id="PS50937"/>
    </source>
</evidence>
<keyword evidence="1" id="KW-0238">DNA-binding</keyword>
<name>A0A6J6UFX8_9ZZZZ</name>
<dbReference type="GO" id="GO:0003700">
    <property type="term" value="F:DNA-binding transcription factor activity"/>
    <property type="evidence" value="ECO:0007669"/>
    <property type="project" value="InterPro"/>
</dbReference>